<comment type="caution">
    <text evidence="1">The sequence shown here is derived from an EMBL/GenBank/DDBJ whole genome shotgun (WGS) entry which is preliminary data.</text>
</comment>
<sequence>MNALRADVVLSAKWLWLLAGALTSLSASGQQMLGGDGQVLDTTTQQPIEGATVAMECRRTLLGHGSAKVRDVTVTSDKDGMYQFSFLQVVGCDFAYVRVRKPGYQDSAEIHVGYAYTNYEKIPRYRYLTADADVVMLRLTAITPSRSGNVFHLDGSPAHAEEYRAWYEAFLQAKDIAQTERERQFVQERYCRNLPELYSMLNEKEKASMANYPFQYQWRGTFRRGRHDYAAEVQAYCGR</sequence>
<dbReference type="InterPro" id="IPR008969">
    <property type="entry name" value="CarboxyPept-like_regulatory"/>
</dbReference>
<protein>
    <submittedName>
        <fullName evidence="1">Carboxypeptidase-like regulatory domain-containing protein</fullName>
    </submittedName>
</protein>
<dbReference type="Proteomes" id="UP001596037">
    <property type="component" value="Unassembled WGS sequence"/>
</dbReference>
<dbReference type="SUPFAM" id="SSF49464">
    <property type="entry name" value="Carboxypeptidase regulatory domain-like"/>
    <property type="match status" value="1"/>
</dbReference>
<evidence type="ECO:0000313" key="2">
    <source>
        <dbReference type="Proteomes" id="UP001596037"/>
    </source>
</evidence>
<gene>
    <name evidence="1" type="ORF">ACFPOE_16135</name>
</gene>
<proteinExistence type="predicted"/>
<accession>A0ABW0NHJ6</accession>
<organism evidence="1 2">
    <name type="scientific">Caenimonas terrae</name>
    <dbReference type="NCBI Taxonomy" id="696074"/>
    <lineage>
        <taxon>Bacteria</taxon>
        <taxon>Pseudomonadati</taxon>
        <taxon>Pseudomonadota</taxon>
        <taxon>Betaproteobacteria</taxon>
        <taxon>Burkholderiales</taxon>
        <taxon>Comamonadaceae</taxon>
        <taxon>Caenimonas</taxon>
    </lineage>
</organism>
<reference evidence="2" key="1">
    <citation type="journal article" date="2019" name="Int. J. Syst. Evol. Microbiol.">
        <title>The Global Catalogue of Microorganisms (GCM) 10K type strain sequencing project: providing services to taxonomists for standard genome sequencing and annotation.</title>
        <authorList>
            <consortium name="The Broad Institute Genomics Platform"/>
            <consortium name="The Broad Institute Genome Sequencing Center for Infectious Disease"/>
            <person name="Wu L."/>
            <person name="Ma J."/>
        </authorList>
    </citation>
    <scope>NUCLEOTIDE SEQUENCE [LARGE SCALE GENOMIC DNA]</scope>
    <source>
        <strain evidence="2">CCUG 57401</strain>
    </source>
</reference>
<evidence type="ECO:0000313" key="1">
    <source>
        <dbReference type="EMBL" id="MFC5499078.1"/>
    </source>
</evidence>
<dbReference type="RefSeq" id="WP_376851180.1">
    <property type="nucleotide sequence ID" value="NZ_JBHSMF010000009.1"/>
</dbReference>
<name>A0ABW0NHJ6_9BURK</name>
<dbReference type="EMBL" id="JBHSMF010000009">
    <property type="protein sequence ID" value="MFC5499078.1"/>
    <property type="molecule type" value="Genomic_DNA"/>
</dbReference>
<keyword evidence="2" id="KW-1185">Reference proteome</keyword>
<dbReference type="Gene3D" id="2.60.40.1120">
    <property type="entry name" value="Carboxypeptidase-like, regulatory domain"/>
    <property type="match status" value="1"/>
</dbReference>